<dbReference type="InterPro" id="IPR011583">
    <property type="entry name" value="Chitinase_II/V-like_cat"/>
</dbReference>
<dbReference type="SUPFAM" id="SSF51445">
    <property type="entry name" value="(Trans)glycosidases"/>
    <property type="match status" value="1"/>
</dbReference>
<dbReference type="SMART" id="SM00636">
    <property type="entry name" value="Glyco_18"/>
    <property type="match status" value="1"/>
</dbReference>
<dbReference type="GO" id="GO:0008843">
    <property type="term" value="F:endochitinase activity"/>
    <property type="evidence" value="ECO:0007669"/>
    <property type="project" value="UniProtKB-EC"/>
</dbReference>
<dbReference type="GO" id="GO:0008061">
    <property type="term" value="F:chitin binding"/>
    <property type="evidence" value="ECO:0007669"/>
    <property type="project" value="InterPro"/>
</dbReference>
<dbReference type="EC" id="3.2.1.14" evidence="1"/>
<evidence type="ECO:0000256" key="1">
    <source>
        <dbReference type="ARBA" id="ARBA00012729"/>
    </source>
</evidence>
<keyword evidence="4" id="KW-1185">Reference proteome</keyword>
<dbReference type="InterPro" id="IPR001223">
    <property type="entry name" value="Glyco_hydro18_cat"/>
</dbReference>
<feature type="domain" description="GH18" evidence="2">
    <location>
        <begin position="54"/>
        <end position="416"/>
    </location>
</feature>
<protein>
    <recommendedName>
        <fullName evidence="1">chitinase</fullName>
        <ecNumber evidence="1">3.2.1.14</ecNumber>
    </recommendedName>
</protein>
<dbReference type="PANTHER" id="PTHR11177">
    <property type="entry name" value="CHITINASE"/>
    <property type="match status" value="1"/>
</dbReference>
<dbReference type="GO" id="GO:0005975">
    <property type="term" value="P:carbohydrate metabolic process"/>
    <property type="evidence" value="ECO:0007669"/>
    <property type="project" value="InterPro"/>
</dbReference>
<dbReference type="InterPro" id="IPR017853">
    <property type="entry name" value="GH"/>
</dbReference>
<dbReference type="Proteomes" id="UP000237481">
    <property type="component" value="Unassembled WGS sequence"/>
</dbReference>
<dbReference type="GO" id="GO:0006032">
    <property type="term" value="P:chitin catabolic process"/>
    <property type="evidence" value="ECO:0007669"/>
    <property type="project" value="TreeGrafter"/>
</dbReference>
<evidence type="ECO:0000313" key="4">
    <source>
        <dbReference type="Proteomes" id="UP000237481"/>
    </source>
</evidence>
<dbReference type="PANTHER" id="PTHR11177:SF378">
    <property type="entry name" value="CHITINASE"/>
    <property type="match status" value="1"/>
</dbReference>
<dbReference type="GO" id="GO:0005576">
    <property type="term" value="C:extracellular region"/>
    <property type="evidence" value="ECO:0007669"/>
    <property type="project" value="TreeGrafter"/>
</dbReference>
<gene>
    <name evidence="3" type="ORF">TPAR_02317</name>
</gene>
<evidence type="ECO:0000259" key="2">
    <source>
        <dbReference type="PROSITE" id="PS51910"/>
    </source>
</evidence>
<accession>A0A2S4L4V7</accession>
<dbReference type="InterPro" id="IPR050314">
    <property type="entry name" value="Glycosyl_Hydrlase_18"/>
</dbReference>
<comment type="caution">
    <text evidence="3">The sequence shown here is derived from an EMBL/GenBank/DDBJ whole genome shotgun (WGS) entry which is preliminary data.</text>
</comment>
<dbReference type="OrthoDB" id="73875at2759"/>
<dbReference type="PROSITE" id="PS51910">
    <property type="entry name" value="GH18_2"/>
    <property type="match status" value="1"/>
</dbReference>
<proteinExistence type="predicted"/>
<dbReference type="AlphaFoldDB" id="A0A2S4L4V7"/>
<evidence type="ECO:0000313" key="3">
    <source>
        <dbReference type="EMBL" id="POR37486.1"/>
    </source>
</evidence>
<reference evidence="3 4" key="1">
    <citation type="submission" date="2018-01" db="EMBL/GenBank/DDBJ databases">
        <title>Harnessing the power of phylogenomics to disentangle the directionality and signatures of interkingdom host jumping in the parasitic fungal genus Tolypocladium.</title>
        <authorList>
            <person name="Quandt C.A."/>
            <person name="Patterson W."/>
            <person name="Spatafora J.W."/>
        </authorList>
    </citation>
    <scope>NUCLEOTIDE SEQUENCE [LARGE SCALE GENOMIC DNA]</scope>
    <source>
        <strain evidence="3 4">NRBC 100945</strain>
    </source>
</reference>
<dbReference type="Gene3D" id="3.20.20.80">
    <property type="entry name" value="Glycosidases"/>
    <property type="match status" value="1"/>
</dbReference>
<organism evidence="3 4">
    <name type="scientific">Tolypocladium paradoxum</name>
    <dbReference type="NCBI Taxonomy" id="94208"/>
    <lineage>
        <taxon>Eukaryota</taxon>
        <taxon>Fungi</taxon>
        <taxon>Dikarya</taxon>
        <taxon>Ascomycota</taxon>
        <taxon>Pezizomycotina</taxon>
        <taxon>Sordariomycetes</taxon>
        <taxon>Hypocreomycetidae</taxon>
        <taxon>Hypocreales</taxon>
        <taxon>Ophiocordycipitaceae</taxon>
        <taxon>Tolypocladium</taxon>
    </lineage>
</organism>
<dbReference type="EMBL" id="PKSG01000245">
    <property type="protein sequence ID" value="POR37486.1"/>
    <property type="molecule type" value="Genomic_DNA"/>
</dbReference>
<sequence length="429" mass="47566">MCQLTHSRPRSFTTLLRAFSFRLGFNLHHAAAGCRARLPLGAAAAAASSGSDGHSIICHRRDPLHHVSHGHDVVPSDSGLTADITHVILAFMRSDIFNVDETPTHFPLFTTVERVRQQFQPDTHVMVAIGGWGDSQGFEDAARDAASRKRWARQVKAMMDQTGADGVDIDWEYPGGNRDDYKLIPNSKREWEIEAFVQLLEALRSAVGPAKILSVAVPGMQRDLMAFTSSTVPRIVDHVDFINVMTYDLMNRRDTAVKHHSGVAESRDAIRRYVERGASPSMLNLGLGYYVKWFMTQECDPERPLGCPTQLLEDPTTGADLGRTAAFSWHDETPAELAESFARARAEGTYDDDGSYGYWDGREKRWWSFDTPRVVGRKLAEVVGPWGLGGVFAWGLGEDAPEFAHLTATAEGVRALRRRAGGNSTRDEL</sequence>
<name>A0A2S4L4V7_9HYPO</name>
<dbReference type="STRING" id="94208.A0A2S4L4V7"/>
<dbReference type="Pfam" id="PF00704">
    <property type="entry name" value="Glyco_hydro_18"/>
    <property type="match status" value="1"/>
</dbReference>